<gene>
    <name evidence="9" type="ORF">A3E65_02270</name>
</gene>
<feature type="transmembrane region" description="Helical" evidence="8">
    <location>
        <begin position="135"/>
        <end position="158"/>
    </location>
</feature>
<comment type="caution">
    <text evidence="9">The sequence shown here is derived from an EMBL/GenBank/DDBJ whole genome shotgun (WGS) entry which is preliminary data.</text>
</comment>
<feature type="transmembrane region" description="Helical" evidence="8">
    <location>
        <begin position="388"/>
        <end position="409"/>
    </location>
</feature>
<keyword evidence="7 8" id="KW-0472">Membrane</keyword>
<feature type="transmembrane region" description="Helical" evidence="8">
    <location>
        <begin position="464"/>
        <end position="487"/>
    </location>
</feature>
<accession>A0A1F6EEU9</accession>
<dbReference type="GO" id="GO:0008360">
    <property type="term" value="P:regulation of cell shape"/>
    <property type="evidence" value="ECO:0007669"/>
    <property type="project" value="UniProtKB-KW"/>
</dbReference>
<organism evidence="9 10">
    <name type="scientific">Candidatus Kaiserbacteria bacterium RIFCSPHIGHO2_12_FULL_56_13</name>
    <dbReference type="NCBI Taxonomy" id="1798505"/>
    <lineage>
        <taxon>Bacteria</taxon>
        <taxon>Candidatus Kaiseribacteriota</taxon>
    </lineage>
</organism>
<evidence type="ECO:0000256" key="1">
    <source>
        <dbReference type="ARBA" id="ARBA00004651"/>
    </source>
</evidence>
<feature type="transmembrane region" description="Helical" evidence="8">
    <location>
        <begin position="242"/>
        <end position="259"/>
    </location>
</feature>
<feature type="transmembrane region" description="Helical" evidence="8">
    <location>
        <begin position="354"/>
        <end position="376"/>
    </location>
</feature>
<dbReference type="GO" id="GO:0009252">
    <property type="term" value="P:peptidoglycan biosynthetic process"/>
    <property type="evidence" value="ECO:0007669"/>
    <property type="project" value="UniProtKB-KW"/>
</dbReference>
<feature type="transmembrane region" description="Helical" evidence="8">
    <location>
        <begin position="165"/>
        <end position="189"/>
    </location>
</feature>
<dbReference type="InterPro" id="IPR004268">
    <property type="entry name" value="MurJ"/>
</dbReference>
<feature type="transmembrane region" description="Helical" evidence="8">
    <location>
        <begin position="429"/>
        <end position="452"/>
    </location>
</feature>
<evidence type="ECO:0000256" key="7">
    <source>
        <dbReference type="ARBA" id="ARBA00023136"/>
    </source>
</evidence>
<protein>
    <recommendedName>
        <fullName evidence="11">Lipid II flippase MurJ</fullName>
    </recommendedName>
</protein>
<keyword evidence="6 8" id="KW-1133">Transmembrane helix</keyword>
<reference evidence="9 10" key="1">
    <citation type="journal article" date="2016" name="Nat. Commun.">
        <title>Thousands of microbial genomes shed light on interconnected biogeochemical processes in an aquifer system.</title>
        <authorList>
            <person name="Anantharaman K."/>
            <person name="Brown C.T."/>
            <person name="Hug L.A."/>
            <person name="Sharon I."/>
            <person name="Castelle C.J."/>
            <person name="Probst A.J."/>
            <person name="Thomas B.C."/>
            <person name="Singh A."/>
            <person name="Wilkins M.J."/>
            <person name="Karaoz U."/>
            <person name="Brodie E.L."/>
            <person name="Williams K.H."/>
            <person name="Hubbard S.S."/>
            <person name="Banfield J.F."/>
        </authorList>
    </citation>
    <scope>NUCLEOTIDE SEQUENCE [LARGE SCALE GENOMIC DNA]</scope>
</reference>
<proteinExistence type="predicted"/>
<dbReference type="GO" id="GO:0034204">
    <property type="term" value="P:lipid translocation"/>
    <property type="evidence" value="ECO:0007669"/>
    <property type="project" value="TreeGrafter"/>
</dbReference>
<keyword evidence="5" id="KW-0573">Peptidoglycan synthesis</keyword>
<evidence type="ECO:0000256" key="8">
    <source>
        <dbReference type="SAM" id="Phobius"/>
    </source>
</evidence>
<evidence type="ECO:0000256" key="6">
    <source>
        <dbReference type="ARBA" id="ARBA00022989"/>
    </source>
</evidence>
<dbReference type="GO" id="GO:0005886">
    <property type="term" value="C:plasma membrane"/>
    <property type="evidence" value="ECO:0007669"/>
    <property type="project" value="UniProtKB-SubCell"/>
</dbReference>
<comment type="subcellular location">
    <subcellularLocation>
        <location evidence="1">Cell membrane</location>
        <topology evidence="1">Multi-pass membrane protein</topology>
    </subcellularLocation>
</comment>
<keyword evidence="4" id="KW-0133">Cell shape</keyword>
<evidence type="ECO:0000256" key="5">
    <source>
        <dbReference type="ARBA" id="ARBA00022984"/>
    </source>
</evidence>
<evidence type="ECO:0000256" key="2">
    <source>
        <dbReference type="ARBA" id="ARBA00022475"/>
    </source>
</evidence>
<name>A0A1F6EEU9_9BACT</name>
<dbReference type="AlphaFoldDB" id="A0A1F6EEU9"/>
<feature type="transmembrane region" description="Helical" evidence="8">
    <location>
        <begin position="195"/>
        <end position="221"/>
    </location>
</feature>
<dbReference type="PRINTS" id="PR01806">
    <property type="entry name" value="VIRFACTRMVIN"/>
</dbReference>
<dbReference type="Pfam" id="PF03023">
    <property type="entry name" value="MurJ"/>
    <property type="match status" value="1"/>
</dbReference>
<dbReference type="GO" id="GO:0015648">
    <property type="term" value="F:lipid-linked peptidoglycan transporter activity"/>
    <property type="evidence" value="ECO:0007669"/>
    <property type="project" value="TreeGrafter"/>
</dbReference>
<dbReference type="PANTHER" id="PTHR47019:SF1">
    <property type="entry name" value="LIPID II FLIPPASE MURJ"/>
    <property type="match status" value="1"/>
</dbReference>
<dbReference type="EMBL" id="MFLS01000021">
    <property type="protein sequence ID" value="OGG72173.1"/>
    <property type="molecule type" value="Genomic_DNA"/>
</dbReference>
<feature type="transmembrane region" description="Helical" evidence="8">
    <location>
        <begin position="279"/>
        <end position="298"/>
    </location>
</feature>
<evidence type="ECO:0000256" key="3">
    <source>
        <dbReference type="ARBA" id="ARBA00022692"/>
    </source>
</evidence>
<evidence type="ECO:0000313" key="10">
    <source>
        <dbReference type="Proteomes" id="UP000178392"/>
    </source>
</evidence>
<sequence>MVERLFGKLSAPVRGLHEAASVLALLTLASQALALLRDRTFAHLFGAGPTLDLYYGAFRIPDVVFALVASLVSAYVLIPRLAGRERREARELLSHSVSFLLIAGGVVGAVLAAYAPQLLALLYPDFVASPYADEFIFLTRLLLIQPIILGISGAIASVTQVHHRFILVALSPALYNLGIIFGALVLYPIWGLPGIGIGVLLGALAHAALHIPVLAAVQVLPRLVIPSWRIVRGVVRDSIPRSLALGAGSLTLLALTALASRMAPGSVSVFTFAINLEAVPLALIGASYAVAAFPALSLHSANDDRDSFARTLLISARHITLWSLIFLGLIAVLRAHIVRVILGTGAFDWDATRLTAALLVVFAAGLVAQGLILLFSRAFYAAGMSWQPLIYQAVGGMVTLALAASLLTAPLAGFVEWLAALLRIADVPGAAIVVVALAASAGQWVIALWSLVALKKAVPGLAPALVRPFAHGALAAVVSACATYVTLYLEGGIAPLTTLLAVFTEGLVAGIVGLAVAAGVLTLLKNEEFIDFVRALRRIPGVARVVPPAAPESP</sequence>
<dbReference type="InterPro" id="IPR051050">
    <property type="entry name" value="Lipid_II_flippase_MurJ/MviN"/>
</dbReference>
<dbReference type="PANTHER" id="PTHR47019">
    <property type="entry name" value="LIPID II FLIPPASE MURJ"/>
    <property type="match status" value="1"/>
</dbReference>
<feature type="transmembrane region" description="Helical" evidence="8">
    <location>
        <begin position="319"/>
        <end position="342"/>
    </location>
</feature>
<dbReference type="Proteomes" id="UP000178392">
    <property type="component" value="Unassembled WGS sequence"/>
</dbReference>
<evidence type="ECO:0000313" key="9">
    <source>
        <dbReference type="EMBL" id="OGG72173.1"/>
    </source>
</evidence>
<keyword evidence="3 8" id="KW-0812">Transmembrane</keyword>
<evidence type="ECO:0008006" key="11">
    <source>
        <dbReference type="Google" id="ProtNLM"/>
    </source>
</evidence>
<keyword evidence="2" id="KW-1003">Cell membrane</keyword>
<feature type="transmembrane region" description="Helical" evidence="8">
    <location>
        <begin position="499"/>
        <end position="524"/>
    </location>
</feature>
<feature type="transmembrane region" description="Helical" evidence="8">
    <location>
        <begin position="58"/>
        <end position="78"/>
    </location>
</feature>
<evidence type="ECO:0000256" key="4">
    <source>
        <dbReference type="ARBA" id="ARBA00022960"/>
    </source>
</evidence>
<feature type="transmembrane region" description="Helical" evidence="8">
    <location>
        <begin position="99"/>
        <end position="123"/>
    </location>
</feature>